<feature type="region of interest" description="Disordered" evidence="1">
    <location>
        <begin position="35"/>
        <end position="63"/>
    </location>
</feature>
<keyword evidence="3" id="KW-1185">Reference proteome</keyword>
<evidence type="ECO:0000313" key="3">
    <source>
        <dbReference type="Proteomes" id="UP001295794"/>
    </source>
</evidence>
<evidence type="ECO:0000313" key="2">
    <source>
        <dbReference type="EMBL" id="CAK5263860.1"/>
    </source>
</evidence>
<feature type="compositionally biased region" description="Gly residues" evidence="1">
    <location>
        <begin position="1"/>
        <end position="15"/>
    </location>
</feature>
<feature type="region of interest" description="Disordered" evidence="1">
    <location>
        <begin position="1"/>
        <end position="20"/>
    </location>
</feature>
<dbReference type="EMBL" id="CAVNYO010000045">
    <property type="protein sequence ID" value="CAK5263860.1"/>
    <property type="molecule type" value="Genomic_DNA"/>
</dbReference>
<evidence type="ECO:0000256" key="1">
    <source>
        <dbReference type="SAM" id="MobiDB-lite"/>
    </source>
</evidence>
<dbReference type="Proteomes" id="UP001295794">
    <property type="component" value="Unassembled WGS sequence"/>
</dbReference>
<sequence length="120" mass="12314">MSTTGLGFGTRGGGVGDEECKKERVASMVNASACRAVSSPSSSSSRSSPASTLISSSSSTSSISWLSESASVEGSIPRTDSSITVLPCPMPVGTRFGLSPISSRISRYQGDWSKISSALR</sequence>
<reference evidence="2" key="1">
    <citation type="submission" date="2023-11" db="EMBL/GenBank/DDBJ databases">
        <authorList>
            <person name="De Vega J J."/>
            <person name="De Vega J J."/>
        </authorList>
    </citation>
    <scope>NUCLEOTIDE SEQUENCE</scope>
</reference>
<comment type="caution">
    <text evidence="2">The sequence shown here is derived from an EMBL/GenBank/DDBJ whole genome shotgun (WGS) entry which is preliminary data.</text>
</comment>
<name>A0AAD2Q0Y4_9AGAR</name>
<gene>
    <name evidence="2" type="ORF">MYCIT1_LOCUS3567</name>
</gene>
<protein>
    <submittedName>
        <fullName evidence="2">Uncharacterized protein</fullName>
    </submittedName>
</protein>
<proteinExistence type="predicted"/>
<dbReference type="AlphaFoldDB" id="A0AAD2Q0Y4"/>
<accession>A0AAD2Q0Y4</accession>
<organism evidence="2 3">
    <name type="scientific">Mycena citricolor</name>
    <dbReference type="NCBI Taxonomy" id="2018698"/>
    <lineage>
        <taxon>Eukaryota</taxon>
        <taxon>Fungi</taxon>
        <taxon>Dikarya</taxon>
        <taxon>Basidiomycota</taxon>
        <taxon>Agaricomycotina</taxon>
        <taxon>Agaricomycetes</taxon>
        <taxon>Agaricomycetidae</taxon>
        <taxon>Agaricales</taxon>
        <taxon>Marasmiineae</taxon>
        <taxon>Mycenaceae</taxon>
        <taxon>Mycena</taxon>
    </lineage>
</organism>